<dbReference type="SUPFAM" id="SSF57938">
    <property type="entry name" value="DnaJ/Hsp40 cysteine-rich domain"/>
    <property type="match status" value="1"/>
</dbReference>
<dbReference type="PANTHER" id="PTHR15852:SF54">
    <property type="entry name" value="PROTEIN SSUH2 HOMOLOG"/>
    <property type="match status" value="1"/>
</dbReference>
<proteinExistence type="predicted"/>
<name>A0A1Y1HY16_KLENI</name>
<evidence type="ECO:0000313" key="2">
    <source>
        <dbReference type="Proteomes" id="UP000054558"/>
    </source>
</evidence>
<dbReference type="OrthoDB" id="3355217at2759"/>
<organism evidence="1 2">
    <name type="scientific">Klebsormidium nitens</name>
    <name type="common">Green alga</name>
    <name type="synonym">Ulothrix nitens</name>
    <dbReference type="NCBI Taxonomy" id="105231"/>
    <lineage>
        <taxon>Eukaryota</taxon>
        <taxon>Viridiplantae</taxon>
        <taxon>Streptophyta</taxon>
        <taxon>Klebsormidiophyceae</taxon>
        <taxon>Klebsormidiales</taxon>
        <taxon>Klebsormidiaceae</taxon>
        <taxon>Klebsormidium</taxon>
    </lineage>
</organism>
<gene>
    <name evidence="1" type="ORF">KFL_001520240</name>
</gene>
<keyword evidence="2" id="KW-1185">Reference proteome</keyword>
<dbReference type="STRING" id="105231.A0A1Y1HY16"/>
<dbReference type="OMA" id="RGRTNCI"/>
<reference evidence="1 2" key="1">
    <citation type="journal article" date="2014" name="Nat. Commun.">
        <title>Klebsormidium flaccidum genome reveals primary factors for plant terrestrial adaptation.</title>
        <authorList>
            <person name="Hori K."/>
            <person name="Maruyama F."/>
            <person name="Fujisawa T."/>
            <person name="Togashi T."/>
            <person name="Yamamoto N."/>
            <person name="Seo M."/>
            <person name="Sato S."/>
            <person name="Yamada T."/>
            <person name="Mori H."/>
            <person name="Tajima N."/>
            <person name="Moriyama T."/>
            <person name="Ikeuchi M."/>
            <person name="Watanabe M."/>
            <person name="Wada H."/>
            <person name="Kobayashi K."/>
            <person name="Saito M."/>
            <person name="Masuda T."/>
            <person name="Sasaki-Sekimoto Y."/>
            <person name="Mashiguchi K."/>
            <person name="Awai K."/>
            <person name="Shimojima M."/>
            <person name="Masuda S."/>
            <person name="Iwai M."/>
            <person name="Nobusawa T."/>
            <person name="Narise T."/>
            <person name="Kondo S."/>
            <person name="Saito H."/>
            <person name="Sato R."/>
            <person name="Murakawa M."/>
            <person name="Ihara Y."/>
            <person name="Oshima-Yamada Y."/>
            <person name="Ohtaka K."/>
            <person name="Satoh M."/>
            <person name="Sonobe K."/>
            <person name="Ishii M."/>
            <person name="Ohtani R."/>
            <person name="Kanamori-Sato M."/>
            <person name="Honoki R."/>
            <person name="Miyazaki D."/>
            <person name="Mochizuki H."/>
            <person name="Umetsu J."/>
            <person name="Higashi K."/>
            <person name="Shibata D."/>
            <person name="Kamiya Y."/>
            <person name="Sato N."/>
            <person name="Nakamura Y."/>
            <person name="Tabata S."/>
            <person name="Ida S."/>
            <person name="Kurokawa K."/>
            <person name="Ohta H."/>
        </authorList>
    </citation>
    <scope>NUCLEOTIDE SEQUENCE [LARGE SCALE GENOMIC DNA]</scope>
    <source>
        <strain evidence="1 2">NIES-2285</strain>
    </source>
</reference>
<accession>A0A1Y1HY16</accession>
<evidence type="ECO:0000313" key="1">
    <source>
        <dbReference type="EMBL" id="GAQ83554.1"/>
    </source>
</evidence>
<dbReference type="Proteomes" id="UP000054558">
    <property type="component" value="Unassembled WGS sequence"/>
</dbReference>
<sequence length="146" mass="16217">MFETIEDDSGARGDCLAVGIPGVLKIPVKDGGTAPPQSVRWNPWSLSPGKRRRIVKTESNVQRMRRKRPQPECSICEGSGKVECDRCCGRGRLNHTNLAMLPKGEWPQWCWSCRGSGLAFCNRCLGTGERRGLIGFRMPEPGDPDF</sequence>
<dbReference type="AlphaFoldDB" id="A0A1Y1HY16"/>
<protein>
    <submittedName>
        <fullName evidence="1">Chaperone DnaJ-domain superfamily protein</fullName>
    </submittedName>
</protein>
<dbReference type="PANTHER" id="PTHR15852">
    <property type="entry name" value="PLASTID TRANSCRIPTIONALLY ACTIVE PROTEIN"/>
    <property type="match status" value="1"/>
</dbReference>
<dbReference type="InterPro" id="IPR036410">
    <property type="entry name" value="HSP_DnaJ_Cys-rich_dom_sf"/>
</dbReference>
<dbReference type="EMBL" id="DF237101">
    <property type="protein sequence ID" value="GAQ83554.1"/>
    <property type="molecule type" value="Genomic_DNA"/>
</dbReference>